<dbReference type="EMBL" id="ML737122">
    <property type="protein sequence ID" value="KAE8344846.1"/>
    <property type="molecule type" value="Genomic_DNA"/>
</dbReference>
<gene>
    <name evidence="1" type="ORF">BDV24DRAFT_160149</name>
</gene>
<sequence>MGDDYLTLSLRPTLGHSQIYFHELCWERLEDHFSPGKIKLDALPGILSFLRSRQDPAQGPPFYMPSLGQLLQEHVRIPDRTPEVAKQLAILPLEIKEIIAEQLCTCDFLCLQTVSRAMNGIFFSPRVWRSRFDINKERGFLYRAVKDSSNKTEDGINWQHLYHCIFTLPRNDKFDEMVKMWETFRWINDVCLREETAQTPLLDFQGRALQHSHGTQLAGTKVETVDISPELAKAGVSIFCENDQYALITGLAFHRQGKSCEVIGYKIPGARTLSEKEMASRI</sequence>
<dbReference type="OrthoDB" id="5273847at2759"/>
<proteinExistence type="predicted"/>
<dbReference type="Proteomes" id="UP000325558">
    <property type="component" value="Unassembled WGS sequence"/>
</dbReference>
<dbReference type="InterPro" id="IPR036047">
    <property type="entry name" value="F-box-like_dom_sf"/>
</dbReference>
<reference evidence="1" key="1">
    <citation type="submission" date="2019-04" db="EMBL/GenBank/DDBJ databases">
        <title>Friends and foes A comparative genomics study of 23 Aspergillus species from section Flavi.</title>
        <authorList>
            <consortium name="DOE Joint Genome Institute"/>
            <person name="Kjaerbolling I."/>
            <person name="Vesth T."/>
            <person name="Frisvad J.C."/>
            <person name="Nybo J.L."/>
            <person name="Theobald S."/>
            <person name="Kildgaard S."/>
            <person name="Isbrandt T."/>
            <person name="Kuo A."/>
            <person name="Sato A."/>
            <person name="Lyhne E.K."/>
            <person name="Kogle M.E."/>
            <person name="Wiebenga A."/>
            <person name="Kun R.S."/>
            <person name="Lubbers R.J."/>
            <person name="Makela M.R."/>
            <person name="Barry K."/>
            <person name="Chovatia M."/>
            <person name="Clum A."/>
            <person name="Daum C."/>
            <person name="Haridas S."/>
            <person name="He G."/>
            <person name="LaButti K."/>
            <person name="Lipzen A."/>
            <person name="Mondo S."/>
            <person name="Riley R."/>
            <person name="Salamov A."/>
            <person name="Simmons B.A."/>
            <person name="Magnuson J.K."/>
            <person name="Henrissat B."/>
            <person name="Mortensen U.H."/>
            <person name="Larsen T.O."/>
            <person name="Devries R.P."/>
            <person name="Grigoriev I.V."/>
            <person name="Machida M."/>
            <person name="Baker S.E."/>
            <person name="Andersen M.R."/>
        </authorList>
    </citation>
    <scope>NUCLEOTIDE SEQUENCE</scope>
    <source>
        <strain evidence="1">CBS 117612</strain>
    </source>
</reference>
<organism evidence="1">
    <name type="scientific">Aspergillus arachidicola</name>
    <dbReference type="NCBI Taxonomy" id="656916"/>
    <lineage>
        <taxon>Eukaryota</taxon>
        <taxon>Fungi</taxon>
        <taxon>Dikarya</taxon>
        <taxon>Ascomycota</taxon>
        <taxon>Pezizomycotina</taxon>
        <taxon>Eurotiomycetes</taxon>
        <taxon>Eurotiomycetidae</taxon>
        <taxon>Eurotiales</taxon>
        <taxon>Aspergillaceae</taxon>
        <taxon>Aspergillus</taxon>
        <taxon>Aspergillus subgen. Circumdati</taxon>
    </lineage>
</organism>
<evidence type="ECO:0000313" key="1">
    <source>
        <dbReference type="EMBL" id="KAE8344846.1"/>
    </source>
</evidence>
<name>A0A5N6YJT9_9EURO</name>
<protein>
    <recommendedName>
        <fullName evidence="2">F-box domain-containing protein</fullName>
    </recommendedName>
</protein>
<evidence type="ECO:0008006" key="2">
    <source>
        <dbReference type="Google" id="ProtNLM"/>
    </source>
</evidence>
<accession>A0A5N6YJT9</accession>
<dbReference type="SUPFAM" id="SSF81383">
    <property type="entry name" value="F-box domain"/>
    <property type="match status" value="1"/>
</dbReference>
<dbReference type="AlphaFoldDB" id="A0A5N6YJT9"/>